<reference evidence="2" key="3">
    <citation type="submission" date="2025-09" db="UniProtKB">
        <authorList>
            <consortium name="Ensembl"/>
        </authorList>
    </citation>
    <scope>IDENTIFICATION</scope>
</reference>
<dbReference type="Gene3D" id="3.30.470.20">
    <property type="entry name" value="ATP-grasp fold, B domain"/>
    <property type="match status" value="1"/>
</dbReference>
<feature type="compositionally biased region" description="Polar residues" evidence="1">
    <location>
        <begin position="560"/>
        <end position="576"/>
    </location>
</feature>
<organism evidence="2 3">
    <name type="scientific">Nothobranchius furzeri</name>
    <name type="common">Turquoise killifish</name>
    <dbReference type="NCBI Taxonomy" id="105023"/>
    <lineage>
        <taxon>Eukaryota</taxon>
        <taxon>Metazoa</taxon>
        <taxon>Chordata</taxon>
        <taxon>Craniata</taxon>
        <taxon>Vertebrata</taxon>
        <taxon>Euteleostomi</taxon>
        <taxon>Actinopterygii</taxon>
        <taxon>Neopterygii</taxon>
        <taxon>Teleostei</taxon>
        <taxon>Neoteleostei</taxon>
        <taxon>Acanthomorphata</taxon>
        <taxon>Ovalentaria</taxon>
        <taxon>Atherinomorphae</taxon>
        <taxon>Cyprinodontiformes</taxon>
        <taxon>Nothobranchiidae</taxon>
        <taxon>Nothobranchius</taxon>
    </lineage>
</organism>
<evidence type="ECO:0000256" key="1">
    <source>
        <dbReference type="SAM" id="MobiDB-lite"/>
    </source>
</evidence>
<feature type="compositionally biased region" description="Basic and acidic residues" evidence="1">
    <location>
        <begin position="31"/>
        <end position="42"/>
    </location>
</feature>
<dbReference type="GeneTree" id="ENSGT00940000160919"/>
<dbReference type="AlphaFoldDB" id="A0A8C6KZ20"/>
<evidence type="ECO:0000313" key="3">
    <source>
        <dbReference type="Proteomes" id="UP000694548"/>
    </source>
</evidence>
<dbReference type="GO" id="GO:0070737">
    <property type="term" value="F:protein-glycine ligase activity, elongating"/>
    <property type="evidence" value="ECO:0007669"/>
    <property type="project" value="TreeGrafter"/>
</dbReference>
<feature type="region of interest" description="Disordered" evidence="1">
    <location>
        <begin position="603"/>
        <end position="652"/>
    </location>
</feature>
<protein>
    <submittedName>
        <fullName evidence="2">Tubulin tyrosine ligase like 10</fullName>
    </submittedName>
</protein>
<feature type="region of interest" description="Disordered" evidence="1">
    <location>
        <begin position="30"/>
        <end position="58"/>
    </location>
</feature>
<accession>A0A8C6KZ20</accession>
<dbReference type="PANTHER" id="PTHR46810:SF1">
    <property type="entry name" value="INACTIVE POLYGLYCYLASE TTLL10"/>
    <property type="match status" value="1"/>
</dbReference>
<feature type="compositionally biased region" description="Basic and acidic residues" evidence="1">
    <location>
        <begin position="537"/>
        <end position="549"/>
    </location>
</feature>
<feature type="compositionally biased region" description="Polar residues" evidence="1">
    <location>
        <begin position="624"/>
        <end position="641"/>
    </location>
</feature>
<reference evidence="2" key="1">
    <citation type="submission" date="2014-08" db="EMBL/GenBank/DDBJ databases">
        <authorList>
            <person name="Senf B."/>
            <person name="Petzold A."/>
            <person name="Downie B.R."/>
            <person name="Koch P."/>
            <person name="Platzer M."/>
        </authorList>
    </citation>
    <scope>NUCLEOTIDE SEQUENCE [LARGE SCALE GENOMIC DNA]</scope>
    <source>
        <strain evidence="2">GRZ</strain>
    </source>
</reference>
<name>A0A8C6KZ20_NOTFU</name>
<reference evidence="2" key="2">
    <citation type="submission" date="2025-08" db="UniProtKB">
        <authorList>
            <consortium name="Ensembl"/>
        </authorList>
    </citation>
    <scope>IDENTIFICATION</scope>
</reference>
<dbReference type="Proteomes" id="UP000694548">
    <property type="component" value="Chromosome sgr15"/>
</dbReference>
<dbReference type="PROSITE" id="PS51221">
    <property type="entry name" value="TTL"/>
    <property type="match status" value="1"/>
</dbReference>
<feature type="region of interest" description="Disordered" evidence="1">
    <location>
        <begin position="537"/>
        <end position="581"/>
    </location>
</feature>
<dbReference type="InterPro" id="IPR027752">
    <property type="entry name" value="TTLL10"/>
</dbReference>
<dbReference type="Ensembl" id="ENSNFUT00015013846.1">
    <property type="protein sequence ID" value="ENSNFUP00015013176.1"/>
    <property type="gene ID" value="ENSNFUG00015006468.1"/>
</dbReference>
<sequence>MWADSTHQSEACSNGRCEFAVSSGCVGPGRPEADPLEKRAENEPWLARKNTRPPRYVNNLPTRPGPTLYRWEWPIILPAGCLSARCLVLSKCSQAQFGLFVFAYCKVPGTRVIDHHLQRSKPVLTAGRERHVEEPLGPGPFYYFGGENGKEIVSNYCKCKGWKRIYDSQREDFKLKWCESNSAAAYKNLREGQQLMFQIPNNKVLTSKSGLISSLQEYERVCSKVKYSNGNKRLKLEDFIPTTFRTDVRKERELFFSHFKEDRMWICKPTDKNRGRGITLLRGQEDVDALRLKIQELEEKPTKRVIPHQEQAYVVQHYILNPLLLNGRKFDVRSYLLIACTAPFMVFFHHGYVRLTCDVYDPKSKDLSTHLTNQYIQKKHPLYSVQKEDTVWSMEKFNAYVNYKFQVAKSLPRDWVLGAFAKRMQQIMIQCFQAAKSKLSNRLGFFDLFGCDFIIDEDFKVWLLEVNCNPALHTDCKVLQEVIPSTVQETLDLSLEIFDKCCRGEKILPLTSQKDFVLLYNGPLAPGSAQIVSKRDQVTKKTHKTEPQRFKPNTKGVGFNDNSVNEKCNNSTSASLRPNPVSVGTCFHDSKAIKHGKNIHVKLDHSKAVNDVRHPKTPEKTRTTGKQQAPNDRSSNFSAPYSPSKRAPLKRN</sequence>
<keyword evidence="3" id="KW-1185">Reference proteome</keyword>
<evidence type="ECO:0000313" key="2">
    <source>
        <dbReference type="Ensembl" id="ENSNFUP00015013176.1"/>
    </source>
</evidence>
<dbReference type="PANTHER" id="PTHR46810">
    <property type="entry name" value="INACTIVE POLYGLYCYLASE TTLL10"/>
    <property type="match status" value="1"/>
</dbReference>
<dbReference type="InterPro" id="IPR004344">
    <property type="entry name" value="TTL/TTLL_fam"/>
</dbReference>
<dbReference type="SUPFAM" id="SSF56059">
    <property type="entry name" value="Glutathione synthetase ATP-binding domain-like"/>
    <property type="match status" value="1"/>
</dbReference>
<gene>
    <name evidence="2" type="primary">TTLL10</name>
    <name evidence="2" type="synonym">ttll10</name>
</gene>
<dbReference type="Pfam" id="PF03133">
    <property type="entry name" value="TTL"/>
    <property type="match status" value="1"/>
</dbReference>
<feature type="compositionally biased region" description="Basic and acidic residues" evidence="1">
    <location>
        <begin position="603"/>
        <end position="622"/>
    </location>
</feature>
<proteinExistence type="predicted"/>